<dbReference type="STRING" id="32473.ENSXCOP00000017290"/>
<evidence type="ECO:0000313" key="2">
    <source>
        <dbReference type="Ensembl" id="ENSXCOP00000017290.1"/>
    </source>
</evidence>
<reference evidence="2" key="1">
    <citation type="submission" date="2025-08" db="UniProtKB">
        <authorList>
            <consortium name="Ensembl"/>
        </authorList>
    </citation>
    <scope>IDENTIFICATION</scope>
</reference>
<evidence type="ECO:0000313" key="3">
    <source>
        <dbReference type="Proteomes" id="UP000261380"/>
    </source>
</evidence>
<feature type="coiled-coil region" evidence="1">
    <location>
        <begin position="248"/>
        <end position="336"/>
    </location>
</feature>
<reference evidence="2" key="2">
    <citation type="submission" date="2025-09" db="UniProtKB">
        <authorList>
            <consortium name="Ensembl"/>
        </authorList>
    </citation>
    <scope>IDENTIFICATION</scope>
</reference>
<proteinExistence type="predicted"/>
<evidence type="ECO:0000256" key="1">
    <source>
        <dbReference type="SAM" id="Coils"/>
    </source>
</evidence>
<accession>A0A3B5M1Y0</accession>
<name>A0A3B5M1Y0_9TELE</name>
<protein>
    <recommendedName>
        <fullName evidence="4">Coiled-coil domain containing 171</fullName>
    </recommendedName>
</protein>
<sequence>VEKSGHKEHRCSSLTSDLSRSRRESLSLSAACGLLAGALRHAHGCVRSLSEQKAVLGRRLVERDRLELEVRKLADALGGERTEEEEEEERGRRARRSSFYCLTGAEVPERVFSRWLRSKSLSAIILSSMVDLQGALADSGNQSVYVSLRPISSSTQNPPLSPDSSPAHVMAAARSGFSRLLDQLLDQSARSVSSGSTLISGLQQHFLLFSQRLHAAEVERRSLRLEVSNLKKGLQQERVPTERFQTACEELRLSLNREQEAQELIQEQSRQLQLLQQRVDKLASEQHTLTHSKQLSRKESSLRILGKQLAGVQKEKRQLEQQLQGAEEQLRDAVSFLSVVSQLHQACCSRMDWLEQEVSAHHSHVTALRGELQDACLRENLAFIPVRHHLRTSEVLGAISSFFIFVFIFLLI</sequence>
<dbReference type="PANTHER" id="PTHR37476">
    <property type="entry name" value="COILED-COIL DOMAIN-CONTAINING PROTEIN 171"/>
    <property type="match status" value="1"/>
</dbReference>
<dbReference type="Ensembl" id="ENSXCOT00000017511.1">
    <property type="protein sequence ID" value="ENSXCOP00000017290.1"/>
    <property type="gene ID" value="ENSXCOG00000013027.1"/>
</dbReference>
<evidence type="ECO:0008006" key="4">
    <source>
        <dbReference type="Google" id="ProtNLM"/>
    </source>
</evidence>
<dbReference type="PANTHER" id="PTHR37476:SF1">
    <property type="entry name" value="COILED-COIL DOMAIN-CONTAINING PROTEIN 171"/>
    <property type="match status" value="1"/>
</dbReference>
<dbReference type="Proteomes" id="UP000261380">
    <property type="component" value="Unplaced"/>
</dbReference>
<keyword evidence="3" id="KW-1185">Reference proteome</keyword>
<organism evidence="2 3">
    <name type="scientific">Xiphophorus couchianus</name>
    <name type="common">Monterrey platyfish</name>
    <dbReference type="NCBI Taxonomy" id="32473"/>
    <lineage>
        <taxon>Eukaryota</taxon>
        <taxon>Metazoa</taxon>
        <taxon>Chordata</taxon>
        <taxon>Craniata</taxon>
        <taxon>Vertebrata</taxon>
        <taxon>Euteleostomi</taxon>
        <taxon>Actinopterygii</taxon>
        <taxon>Neopterygii</taxon>
        <taxon>Teleostei</taxon>
        <taxon>Neoteleostei</taxon>
        <taxon>Acanthomorphata</taxon>
        <taxon>Ovalentaria</taxon>
        <taxon>Atherinomorphae</taxon>
        <taxon>Cyprinodontiformes</taxon>
        <taxon>Poeciliidae</taxon>
        <taxon>Poeciliinae</taxon>
        <taxon>Xiphophorus</taxon>
    </lineage>
</organism>
<dbReference type="GeneTree" id="ENSGT01060000248726"/>
<keyword evidence="1" id="KW-0175">Coiled coil</keyword>
<dbReference type="AlphaFoldDB" id="A0A3B5M1Y0"/>